<dbReference type="STRING" id="158190.SpiGrapes_1116"/>
<dbReference type="AlphaFoldDB" id="G8QS75"/>
<dbReference type="RefSeq" id="WP_014269785.1">
    <property type="nucleotide sequence ID" value="NC_016633.1"/>
</dbReference>
<name>G8QS75_SPHPG</name>
<accession>G8QS75</accession>
<reference evidence="1 2" key="1">
    <citation type="submission" date="2011-11" db="EMBL/GenBank/DDBJ databases">
        <title>Complete sequence of Spirochaeta sp. grapes.</title>
        <authorList>
            <consortium name="US DOE Joint Genome Institute"/>
            <person name="Lucas S."/>
            <person name="Han J."/>
            <person name="Lapidus A."/>
            <person name="Cheng J.-F."/>
            <person name="Goodwin L."/>
            <person name="Pitluck S."/>
            <person name="Peters L."/>
            <person name="Ovchinnikova G."/>
            <person name="Munk A.C."/>
            <person name="Detter J.C."/>
            <person name="Han C."/>
            <person name="Tapia R."/>
            <person name="Land M."/>
            <person name="Hauser L."/>
            <person name="Kyrpides N."/>
            <person name="Ivanova N."/>
            <person name="Pagani I."/>
            <person name="Ritalahtilisa K."/>
            <person name="Loeffler F."/>
            <person name="Woyke T."/>
        </authorList>
    </citation>
    <scope>NUCLEOTIDE SEQUENCE [LARGE SCALE GENOMIC DNA]</scope>
    <source>
        <strain evidence="2">ATCC BAA-1885 / DSM 22778 / Grapes</strain>
    </source>
</reference>
<organism evidence="1 2">
    <name type="scientific">Sphaerochaeta pleomorpha (strain ATCC BAA-1885 / DSM 22778 / Grapes)</name>
    <dbReference type="NCBI Taxonomy" id="158190"/>
    <lineage>
        <taxon>Bacteria</taxon>
        <taxon>Pseudomonadati</taxon>
        <taxon>Spirochaetota</taxon>
        <taxon>Spirochaetia</taxon>
        <taxon>Spirochaetales</taxon>
        <taxon>Sphaerochaetaceae</taxon>
        <taxon>Sphaerochaeta</taxon>
    </lineage>
</organism>
<gene>
    <name evidence="1" type="ordered locus">SpiGrapes_1116</name>
</gene>
<keyword evidence="2" id="KW-1185">Reference proteome</keyword>
<sequence length="122" mass="14136">MKNSLRVQKTIKKVLEEMRRMSPEEFQEELSHSIDGEFAQLLDKSGMFEATSDRDFSVSNILEQKEFIEVLPFATINSFLVNEGTEYITIVHPKNPILHSENRVFYNEISCEGYSVWTQKAA</sequence>
<dbReference type="HOGENOM" id="CLU_2025257_0_0_12"/>
<evidence type="ECO:0000313" key="2">
    <source>
        <dbReference type="Proteomes" id="UP000005632"/>
    </source>
</evidence>
<evidence type="ECO:0000313" key="1">
    <source>
        <dbReference type="EMBL" id="AEV28936.1"/>
    </source>
</evidence>
<protein>
    <submittedName>
        <fullName evidence="1">Uncharacterized protein</fullName>
    </submittedName>
</protein>
<dbReference type="KEGG" id="sgp:SpiGrapes_1116"/>
<dbReference type="EMBL" id="CP003155">
    <property type="protein sequence ID" value="AEV28936.1"/>
    <property type="molecule type" value="Genomic_DNA"/>
</dbReference>
<proteinExistence type="predicted"/>
<dbReference type="Proteomes" id="UP000005632">
    <property type="component" value="Chromosome"/>
</dbReference>